<dbReference type="RefSeq" id="WP_066616065.1">
    <property type="nucleotide sequence ID" value="NZ_JBHSYQ010000015.1"/>
</dbReference>
<evidence type="ECO:0000313" key="2">
    <source>
        <dbReference type="EMBL" id="MFC6999389.1"/>
    </source>
</evidence>
<evidence type="ECO:0000256" key="1">
    <source>
        <dbReference type="SAM" id="Phobius"/>
    </source>
</evidence>
<evidence type="ECO:0000313" key="3">
    <source>
        <dbReference type="Proteomes" id="UP001596405"/>
    </source>
</evidence>
<organism evidence="2 3">
    <name type="scientific">Rufibacter roseus</name>
    <dbReference type="NCBI Taxonomy" id="1567108"/>
    <lineage>
        <taxon>Bacteria</taxon>
        <taxon>Pseudomonadati</taxon>
        <taxon>Bacteroidota</taxon>
        <taxon>Cytophagia</taxon>
        <taxon>Cytophagales</taxon>
        <taxon>Hymenobacteraceae</taxon>
        <taxon>Rufibacter</taxon>
    </lineage>
</organism>
<dbReference type="EMBL" id="JBHSYQ010000015">
    <property type="protein sequence ID" value="MFC6999389.1"/>
    <property type="molecule type" value="Genomic_DNA"/>
</dbReference>
<protein>
    <recommendedName>
        <fullName evidence="4">DUF4345 domain-containing protein</fullName>
    </recommendedName>
</protein>
<feature type="transmembrane region" description="Helical" evidence="1">
    <location>
        <begin position="69"/>
        <end position="88"/>
    </location>
</feature>
<keyword evidence="1" id="KW-0472">Membrane</keyword>
<name>A0ABW2DRS3_9BACT</name>
<evidence type="ECO:0008006" key="4">
    <source>
        <dbReference type="Google" id="ProtNLM"/>
    </source>
</evidence>
<reference evidence="3" key="1">
    <citation type="journal article" date="2019" name="Int. J. Syst. Evol. Microbiol.">
        <title>The Global Catalogue of Microorganisms (GCM) 10K type strain sequencing project: providing services to taxonomists for standard genome sequencing and annotation.</title>
        <authorList>
            <consortium name="The Broad Institute Genomics Platform"/>
            <consortium name="The Broad Institute Genome Sequencing Center for Infectious Disease"/>
            <person name="Wu L."/>
            <person name="Ma J."/>
        </authorList>
    </citation>
    <scope>NUCLEOTIDE SEQUENCE [LARGE SCALE GENOMIC DNA]</scope>
    <source>
        <strain evidence="3">CGMCC 4.7393</strain>
    </source>
</reference>
<dbReference type="Proteomes" id="UP001596405">
    <property type="component" value="Unassembled WGS sequence"/>
</dbReference>
<feature type="transmembrane region" description="Helical" evidence="1">
    <location>
        <begin position="94"/>
        <end position="114"/>
    </location>
</feature>
<comment type="caution">
    <text evidence="2">The sequence shown here is derived from an EMBL/GenBank/DDBJ whole genome shotgun (WGS) entry which is preliminary data.</text>
</comment>
<sequence>MRKAVLWFQGIFYALTGIWPLVHMPSFLAVTGPKNEVWLVEVVGVLVLAVGAAFITSALSKTEEKSMEVLGLFSALGLGAMDVRYATHDVIRDVYLLDAAVEFLLVLAWAWILFTQSRKQRTKTS</sequence>
<feature type="transmembrane region" description="Helical" evidence="1">
    <location>
        <begin position="37"/>
        <end position="57"/>
    </location>
</feature>
<proteinExistence type="predicted"/>
<feature type="transmembrane region" description="Helical" evidence="1">
    <location>
        <begin position="12"/>
        <end position="31"/>
    </location>
</feature>
<keyword evidence="1" id="KW-1133">Transmembrane helix</keyword>
<accession>A0ABW2DRS3</accession>
<gene>
    <name evidence="2" type="ORF">ACFQHR_17265</name>
</gene>
<keyword evidence="1" id="KW-0812">Transmembrane</keyword>
<keyword evidence="3" id="KW-1185">Reference proteome</keyword>